<dbReference type="EMBL" id="QJRN01000015">
    <property type="protein sequence ID" value="PYC32310.1"/>
    <property type="molecule type" value="Genomic_DNA"/>
</dbReference>
<name>A0A9Q6N7U1_9PSED</name>
<dbReference type="Pfam" id="PF05488">
    <property type="entry name" value="PAAR_motif"/>
    <property type="match status" value="1"/>
</dbReference>
<evidence type="ECO:0000313" key="1">
    <source>
        <dbReference type="EMBL" id="PYC32310.1"/>
    </source>
</evidence>
<evidence type="ECO:0000313" key="2">
    <source>
        <dbReference type="Proteomes" id="UP000248188"/>
    </source>
</evidence>
<dbReference type="CDD" id="cd14743">
    <property type="entry name" value="PAAR_CT_1"/>
    <property type="match status" value="1"/>
</dbReference>
<evidence type="ECO:0008006" key="3">
    <source>
        <dbReference type="Google" id="ProtNLM"/>
    </source>
</evidence>
<accession>A0A9Q6N7U1</accession>
<dbReference type="InterPro" id="IPR008727">
    <property type="entry name" value="PAAR_motif"/>
</dbReference>
<dbReference type="Gene3D" id="2.60.200.60">
    <property type="match status" value="2"/>
</dbReference>
<reference evidence="1 2" key="1">
    <citation type="submission" date="2018-06" db="EMBL/GenBank/DDBJ databases">
        <title>Pseudomonas diversity within urban Lake Michigan freshwaters.</title>
        <authorList>
            <person name="Batrich M."/>
            <person name="Hatzopoulos T."/>
            <person name="Putonti C."/>
        </authorList>
    </citation>
    <scope>NUCLEOTIDE SEQUENCE [LARGE SCALE GENOMIC DNA]</scope>
    <source>
        <strain evidence="1 2">MB-090624</strain>
    </source>
</reference>
<comment type="caution">
    <text evidence="1">The sequence shown here is derived from an EMBL/GenBank/DDBJ whole genome shotgun (WGS) entry which is preliminary data.</text>
</comment>
<organism evidence="1 2">
    <name type="scientific">Pseudomonas protegens</name>
    <dbReference type="NCBI Taxonomy" id="380021"/>
    <lineage>
        <taxon>Bacteria</taxon>
        <taxon>Pseudomonadati</taxon>
        <taxon>Pseudomonadota</taxon>
        <taxon>Gammaproteobacteria</taxon>
        <taxon>Pseudomonadales</taxon>
        <taxon>Pseudomonadaceae</taxon>
        <taxon>Pseudomonas</taxon>
    </lineage>
</organism>
<dbReference type="Proteomes" id="UP000248188">
    <property type="component" value="Unassembled WGS sequence"/>
</dbReference>
<protein>
    <recommendedName>
        <fullName evidence="3">PAAR domain-containing protein</fullName>
    </recommendedName>
</protein>
<sequence length="167" mass="16803">MIASSRLGDSHVCPMPGHATTPIVTASSNVIINGMGAARVGDVCVCGAVITTGFPSVLVNGRPLAHVGSLSSHGGTLVSGSGDTFGGSLFAPADGSVDELRMATLLADPALTEKAQAANARVSPLAASKAALQEGVEPGFHIVEQPMSRSVLIELRSRAPGQRGGCF</sequence>
<proteinExistence type="predicted"/>
<gene>
    <name evidence="1" type="ORF">DMX08_22420</name>
</gene>
<dbReference type="AlphaFoldDB" id="A0A9Q6N7U1"/>